<evidence type="ECO:0000313" key="2">
    <source>
        <dbReference type="Proteomes" id="UP001208534"/>
    </source>
</evidence>
<evidence type="ECO:0000313" key="1">
    <source>
        <dbReference type="EMBL" id="MCU4397356.1"/>
    </source>
</evidence>
<reference evidence="1" key="1">
    <citation type="submission" date="2021-06" db="EMBL/GenBank/DDBJ databases">
        <title>Propagation of a rapidly emergent carbapenem-resistant Acinetobacter baumannii lineage by various extra-hospital transmission networks.</title>
        <authorList>
            <person name="Calix J."/>
        </authorList>
    </citation>
    <scope>NUCLEOTIDE SEQUENCE</scope>
    <source>
        <strain evidence="1">WU_MDCI_Aw63</strain>
    </source>
</reference>
<dbReference type="RefSeq" id="WP_262579063.1">
    <property type="nucleotide sequence ID" value="NZ_JAHPRE010000039.1"/>
</dbReference>
<dbReference type="EMBL" id="JAHPRE010000039">
    <property type="protein sequence ID" value="MCU4397356.1"/>
    <property type="molecule type" value="Genomic_DNA"/>
</dbReference>
<gene>
    <name evidence="1" type="ORF">KTH64_10430</name>
</gene>
<protein>
    <submittedName>
        <fullName evidence="1">Uncharacterized protein</fullName>
    </submittedName>
</protein>
<comment type="caution">
    <text evidence="1">The sequence shown here is derived from an EMBL/GenBank/DDBJ whole genome shotgun (WGS) entry which is preliminary data.</text>
</comment>
<dbReference type="AlphaFoldDB" id="A0AAW5RE16"/>
<name>A0AAW5RE16_ACIJU</name>
<dbReference type="Proteomes" id="UP001208534">
    <property type="component" value="Unassembled WGS sequence"/>
</dbReference>
<organism evidence="1 2">
    <name type="scientific">Acinetobacter junii</name>
    <dbReference type="NCBI Taxonomy" id="40215"/>
    <lineage>
        <taxon>Bacteria</taxon>
        <taxon>Pseudomonadati</taxon>
        <taxon>Pseudomonadota</taxon>
        <taxon>Gammaproteobacteria</taxon>
        <taxon>Moraxellales</taxon>
        <taxon>Moraxellaceae</taxon>
        <taxon>Acinetobacter</taxon>
    </lineage>
</organism>
<accession>A0AAW5RE16</accession>
<proteinExistence type="predicted"/>
<sequence length="404" mass="43754">MIKQTQTKMFDFSDVGLDFCAGSKAKFREVFKKMLSTGYNPQTVLSVSISGNQVTLTYGTNHGYVADRVLLLTATGGFNSEVYVDSVTTNTVTLTLNNTSGLTGTITTKVAALGMSLVYEVGYVHLYKFKAIDETDLYLRLVFTSATVNRNTVSVCIGASADEATGVITDVNSYAGTRSNTLVNDSLKWEFQYTNTSAHNNYTYSQGFNDYGKGCVVGSIYHLAILSNMSNVPAAGTVNGFFPVITSYDNLKLPVILGFVHNAASNGYNTKGLSYTTFAYIGNISVAFDSTNGSVNPSFIFSTAKATQSVLPASIDSFNTTTARPIAIYERLSRQHLGFIIGGVYELMYSYDTNVPSTSNSQTPFLAADIDFNNICVIHHLASNTGSQNCQYLAFPVEEIKHGN</sequence>